<dbReference type="InterPro" id="IPR001304">
    <property type="entry name" value="C-type_lectin-like"/>
</dbReference>
<dbReference type="STRING" id="7168.A0A182NHZ4"/>
<accession>A0A182NHZ4</accession>
<sequence>MIWRSLLLVCVLCHALHTDGADTTTQEKQYYLSTAKLNWQQAFEFCRAKDMFLMSIHSQDQYNAVLHYLGKSRDLELIILGRRTLWTAFNDINEEGQFYSAATGEKLEFDGWKENEPNNFHHGTCLVENCIVLTLDSHIDLNWQQAFEFCRSRSMFLVTINSQEQLNAVVDYVDRSAYWRLRMFGHVTLWTAFNDINAEGQFFSAATGETLQYEGWKNSEPNNAKFGKCGKEDCVALTRDTHRTADNGFEDKDCNPFEYCRNLGMFLVSIPNQEQMDDVAAVIKQSGFSETRDFVHLWTSLNDIGGEGQFF</sequence>
<reference evidence="3" key="2">
    <citation type="submission" date="2020-05" db="UniProtKB">
        <authorList>
            <consortium name="EnsemblMetazoa"/>
        </authorList>
    </citation>
    <scope>IDENTIFICATION</scope>
    <source>
        <strain evidence="3">WRAIR2</strain>
    </source>
</reference>
<dbReference type="EnsemblMetazoa" id="ADIR007267-RA">
    <property type="protein sequence ID" value="ADIR007267-PA"/>
    <property type="gene ID" value="ADIR007267"/>
</dbReference>
<dbReference type="InterPro" id="IPR016187">
    <property type="entry name" value="CTDL_fold"/>
</dbReference>
<dbReference type="Proteomes" id="UP000075884">
    <property type="component" value="Unassembled WGS sequence"/>
</dbReference>
<feature type="chain" id="PRO_5008129968" description="C-type lectin domain-containing protein" evidence="1">
    <location>
        <begin position="21"/>
        <end position="311"/>
    </location>
</feature>
<dbReference type="Gene3D" id="3.10.100.10">
    <property type="entry name" value="Mannose-Binding Protein A, subunit A"/>
    <property type="match status" value="2"/>
</dbReference>
<dbReference type="SUPFAM" id="SSF56436">
    <property type="entry name" value="C-type lectin-like"/>
    <property type="match status" value="3"/>
</dbReference>
<dbReference type="InterPro" id="IPR051004">
    <property type="entry name" value="DC-SIGN_domain-containing"/>
</dbReference>
<organism evidence="3 4">
    <name type="scientific">Anopheles dirus</name>
    <dbReference type="NCBI Taxonomy" id="7168"/>
    <lineage>
        <taxon>Eukaryota</taxon>
        <taxon>Metazoa</taxon>
        <taxon>Ecdysozoa</taxon>
        <taxon>Arthropoda</taxon>
        <taxon>Hexapoda</taxon>
        <taxon>Insecta</taxon>
        <taxon>Pterygota</taxon>
        <taxon>Neoptera</taxon>
        <taxon>Endopterygota</taxon>
        <taxon>Diptera</taxon>
        <taxon>Nematocera</taxon>
        <taxon>Culicoidea</taxon>
        <taxon>Culicidae</taxon>
        <taxon>Anophelinae</taxon>
        <taxon>Anopheles</taxon>
    </lineage>
</organism>
<evidence type="ECO:0000256" key="1">
    <source>
        <dbReference type="SAM" id="SignalP"/>
    </source>
</evidence>
<dbReference type="Pfam" id="PF00059">
    <property type="entry name" value="Lectin_C"/>
    <property type="match status" value="1"/>
</dbReference>
<protein>
    <recommendedName>
        <fullName evidence="2">C-type lectin domain-containing protein</fullName>
    </recommendedName>
</protein>
<dbReference type="VEuPathDB" id="VectorBase:ADIR007267"/>
<proteinExistence type="predicted"/>
<evidence type="ECO:0000313" key="3">
    <source>
        <dbReference type="EnsemblMetazoa" id="ADIR007267-PA"/>
    </source>
</evidence>
<name>A0A182NHZ4_9DIPT</name>
<dbReference type="PANTHER" id="PTHR22802">
    <property type="entry name" value="C-TYPE LECTIN SUPERFAMILY MEMBER"/>
    <property type="match status" value="1"/>
</dbReference>
<evidence type="ECO:0000313" key="4">
    <source>
        <dbReference type="Proteomes" id="UP000075884"/>
    </source>
</evidence>
<dbReference type="PANTHER" id="PTHR22802:SF465">
    <property type="entry name" value="AT17652P-RELATED"/>
    <property type="match status" value="1"/>
</dbReference>
<keyword evidence="4" id="KW-1185">Reference proteome</keyword>
<dbReference type="InterPro" id="IPR016186">
    <property type="entry name" value="C-type_lectin-like/link_sf"/>
</dbReference>
<feature type="domain" description="C-type lectin" evidence="2">
    <location>
        <begin position="25"/>
        <end position="134"/>
    </location>
</feature>
<reference evidence="4" key="1">
    <citation type="submission" date="2013-03" db="EMBL/GenBank/DDBJ databases">
        <title>The Genome Sequence of Anopheles dirus WRAIR2.</title>
        <authorList>
            <consortium name="The Broad Institute Genomics Platform"/>
            <person name="Neafsey D.E."/>
            <person name="Walton C."/>
            <person name="Walker B."/>
            <person name="Young S.K."/>
            <person name="Zeng Q."/>
            <person name="Gargeya S."/>
            <person name="Fitzgerald M."/>
            <person name="Haas B."/>
            <person name="Abouelleil A."/>
            <person name="Allen A.W."/>
            <person name="Alvarado L."/>
            <person name="Arachchi H.M."/>
            <person name="Berlin A.M."/>
            <person name="Chapman S.B."/>
            <person name="Gainer-Dewar J."/>
            <person name="Goldberg J."/>
            <person name="Griggs A."/>
            <person name="Gujja S."/>
            <person name="Hansen M."/>
            <person name="Howarth C."/>
            <person name="Imamovic A."/>
            <person name="Ireland A."/>
            <person name="Larimer J."/>
            <person name="McCowan C."/>
            <person name="Murphy C."/>
            <person name="Pearson M."/>
            <person name="Poon T.W."/>
            <person name="Priest M."/>
            <person name="Roberts A."/>
            <person name="Saif S."/>
            <person name="Shea T."/>
            <person name="Sisk P."/>
            <person name="Sykes S."/>
            <person name="Wortman J."/>
            <person name="Nusbaum C."/>
            <person name="Birren B."/>
        </authorList>
    </citation>
    <scope>NUCLEOTIDE SEQUENCE [LARGE SCALE GENOMIC DNA]</scope>
    <source>
        <strain evidence="4">WRAIR2</strain>
    </source>
</reference>
<dbReference type="CDD" id="cd00037">
    <property type="entry name" value="CLECT"/>
    <property type="match status" value="3"/>
</dbReference>
<dbReference type="PROSITE" id="PS50041">
    <property type="entry name" value="C_TYPE_LECTIN_2"/>
    <property type="match status" value="2"/>
</dbReference>
<dbReference type="SMART" id="SM00034">
    <property type="entry name" value="CLECT"/>
    <property type="match status" value="1"/>
</dbReference>
<feature type="signal peptide" evidence="1">
    <location>
        <begin position="1"/>
        <end position="20"/>
    </location>
</feature>
<evidence type="ECO:0000259" key="2">
    <source>
        <dbReference type="PROSITE" id="PS50041"/>
    </source>
</evidence>
<dbReference type="AlphaFoldDB" id="A0A182NHZ4"/>
<keyword evidence="1" id="KW-0732">Signal</keyword>
<feature type="domain" description="C-type lectin" evidence="2">
    <location>
        <begin position="126"/>
        <end position="255"/>
    </location>
</feature>